<sequence length="536" mass="61406">MAHKHHRKLEICPNCQRHLAHIDNFCPNCGQENHDLRLPFGHVVYEVVEGFTHFDGKLWVTLRDMFTRPGQVPLDFIEGRRQRHVPPIRLYIFVSFLSFLLINLSFNKRQERSTLKTERLKAVYGPDRQYREMSLKDIYSLLNTPNANLGSIATIAIQFAPADSTGRQTLRQWRSFTDTQLDSVLYLYHSVNSATQRNRLREAIAGLPSQLMWLPLRELANTIELPVDNDIKKKAGIDTTLSVNLRFSPNDTLGTGLYTRIKALSPAERTQYASVNKAIRSVAKAPLIQIKRELGDSQVGQQFSRLIDTLKPHSANYPLRFYFGKGFGTISNLVYTNEALARADVSRMREMTSDERFTFYVKQVGVPQQEVDNLDFISKFMVKRSLNHYVQFFDKSENDVTTAQFGTAIKYISYSFFLLMPLVAVYLYVFYRRRKKYYYVDHLIFSINMHTVAFVIFSIVLLLFGYTALGHYAPTNAGPLLLILFTAPVVLYFLLALRTVYQQSWGSTVAKLLGLTLLYSATFSLVLGGAFVLGFI</sequence>
<evidence type="ECO:0000256" key="1">
    <source>
        <dbReference type="SAM" id="Phobius"/>
    </source>
</evidence>
<comment type="caution">
    <text evidence="2">The sequence shown here is derived from an EMBL/GenBank/DDBJ whole genome shotgun (WGS) entry which is preliminary data.</text>
</comment>
<dbReference type="EMBL" id="WELI01000007">
    <property type="protein sequence ID" value="KAB7728740.1"/>
    <property type="molecule type" value="Genomic_DNA"/>
</dbReference>
<proteinExistence type="predicted"/>
<feature type="transmembrane region" description="Helical" evidence="1">
    <location>
        <begin position="480"/>
        <end position="500"/>
    </location>
</feature>
<gene>
    <name evidence="2" type="ORF">F5984_18095</name>
</gene>
<protein>
    <submittedName>
        <fullName evidence="2">DUF3667 domain-containing protein</fullName>
    </submittedName>
</protein>
<keyword evidence="3" id="KW-1185">Reference proteome</keyword>
<keyword evidence="1" id="KW-0472">Membrane</keyword>
<feature type="transmembrane region" description="Helical" evidence="1">
    <location>
        <begin position="88"/>
        <end position="106"/>
    </location>
</feature>
<dbReference type="Proteomes" id="UP000488299">
    <property type="component" value="Unassembled WGS sequence"/>
</dbReference>
<keyword evidence="1" id="KW-0812">Transmembrane</keyword>
<keyword evidence="1" id="KW-1133">Transmembrane helix</keyword>
<feature type="transmembrane region" description="Helical" evidence="1">
    <location>
        <begin position="512"/>
        <end position="535"/>
    </location>
</feature>
<dbReference type="Pfam" id="PF12412">
    <property type="entry name" value="DUF3667"/>
    <property type="match status" value="1"/>
</dbReference>
<dbReference type="InterPro" id="IPR022134">
    <property type="entry name" value="DUF3667"/>
</dbReference>
<feature type="transmembrane region" description="Helical" evidence="1">
    <location>
        <begin position="443"/>
        <end position="468"/>
    </location>
</feature>
<name>A0A7J5TWB7_9BACT</name>
<organism evidence="2 3">
    <name type="scientific">Rudanella paleaurantiibacter</name>
    <dbReference type="NCBI Taxonomy" id="2614655"/>
    <lineage>
        <taxon>Bacteria</taxon>
        <taxon>Pseudomonadati</taxon>
        <taxon>Bacteroidota</taxon>
        <taxon>Cytophagia</taxon>
        <taxon>Cytophagales</taxon>
        <taxon>Cytophagaceae</taxon>
        <taxon>Rudanella</taxon>
    </lineage>
</organism>
<dbReference type="AlphaFoldDB" id="A0A7J5TWB7"/>
<dbReference type="RefSeq" id="WP_152125631.1">
    <property type="nucleotide sequence ID" value="NZ_WELI01000007.1"/>
</dbReference>
<accession>A0A7J5TWB7</accession>
<evidence type="ECO:0000313" key="3">
    <source>
        <dbReference type="Proteomes" id="UP000488299"/>
    </source>
</evidence>
<feature type="transmembrane region" description="Helical" evidence="1">
    <location>
        <begin position="411"/>
        <end position="431"/>
    </location>
</feature>
<reference evidence="2 3" key="1">
    <citation type="submission" date="2019-10" db="EMBL/GenBank/DDBJ databases">
        <title>Rudanella paleaurantiibacter sp. nov., isolated from sludge.</title>
        <authorList>
            <person name="Xu S.Q."/>
        </authorList>
    </citation>
    <scope>NUCLEOTIDE SEQUENCE [LARGE SCALE GENOMIC DNA]</scope>
    <source>
        <strain evidence="2 3">HX-22-17</strain>
    </source>
</reference>
<evidence type="ECO:0000313" key="2">
    <source>
        <dbReference type="EMBL" id="KAB7728740.1"/>
    </source>
</evidence>